<evidence type="ECO:0000313" key="2">
    <source>
        <dbReference type="Proteomes" id="UP000827976"/>
    </source>
</evidence>
<gene>
    <name evidence="1" type="ORF">IHE45_02G056100</name>
</gene>
<dbReference type="EMBL" id="CM037012">
    <property type="protein sequence ID" value="KAH7690556.1"/>
    <property type="molecule type" value="Genomic_DNA"/>
</dbReference>
<protein>
    <submittedName>
        <fullName evidence="1">mRNA (2'-O-methyladenosine-N(6)-)-methyltransferase protein</fullName>
        <ecNumber evidence="1">2.1.1.62</ecNumber>
    </submittedName>
</protein>
<organism evidence="1 2">
    <name type="scientific">Dioscorea alata</name>
    <name type="common">Purple yam</name>
    <dbReference type="NCBI Taxonomy" id="55571"/>
    <lineage>
        <taxon>Eukaryota</taxon>
        <taxon>Viridiplantae</taxon>
        <taxon>Streptophyta</taxon>
        <taxon>Embryophyta</taxon>
        <taxon>Tracheophyta</taxon>
        <taxon>Spermatophyta</taxon>
        <taxon>Magnoliopsida</taxon>
        <taxon>Liliopsida</taxon>
        <taxon>Dioscoreales</taxon>
        <taxon>Dioscoreaceae</taxon>
        <taxon>Dioscorea</taxon>
    </lineage>
</organism>
<reference evidence="2" key="1">
    <citation type="journal article" date="2022" name="Nat. Commun.">
        <title>Chromosome evolution and the genetic basis of agronomically important traits in greater yam.</title>
        <authorList>
            <person name="Bredeson J.V."/>
            <person name="Lyons J.B."/>
            <person name="Oniyinde I.O."/>
            <person name="Okereke N.R."/>
            <person name="Kolade O."/>
            <person name="Nnabue I."/>
            <person name="Nwadili C.O."/>
            <person name="Hribova E."/>
            <person name="Parker M."/>
            <person name="Nwogha J."/>
            <person name="Shu S."/>
            <person name="Carlson J."/>
            <person name="Kariba R."/>
            <person name="Muthemba S."/>
            <person name="Knop K."/>
            <person name="Barton G.J."/>
            <person name="Sherwood A.V."/>
            <person name="Lopez-Montes A."/>
            <person name="Asiedu R."/>
            <person name="Jamnadass R."/>
            <person name="Muchugi A."/>
            <person name="Goodstein D."/>
            <person name="Egesi C.N."/>
            <person name="Featherston J."/>
            <person name="Asfaw A."/>
            <person name="Simpson G.G."/>
            <person name="Dolezel J."/>
            <person name="Hendre P.S."/>
            <person name="Van Deynze A."/>
            <person name="Kumar P.L."/>
            <person name="Obidiegwu J.E."/>
            <person name="Bhattacharjee R."/>
            <person name="Rokhsar D.S."/>
        </authorList>
    </citation>
    <scope>NUCLEOTIDE SEQUENCE [LARGE SCALE GENOMIC DNA]</scope>
    <source>
        <strain evidence="2">cv. TDa95/00328</strain>
    </source>
</reference>
<proteinExistence type="predicted"/>
<keyword evidence="1" id="KW-0489">Methyltransferase</keyword>
<evidence type="ECO:0000313" key="1">
    <source>
        <dbReference type="EMBL" id="KAH7690556.1"/>
    </source>
</evidence>
<dbReference type="Proteomes" id="UP000827976">
    <property type="component" value="Chromosome 2"/>
</dbReference>
<keyword evidence="2" id="KW-1185">Reference proteome</keyword>
<accession>A0ACB7WPV6</accession>
<dbReference type="EC" id="2.1.1.62" evidence="1"/>
<name>A0ACB7WPV6_DIOAL</name>
<sequence length="1204" mass="135522">MEPSESSRSRSKRGLEDSRDVRNDEDEDWEKRKHRSAKSRKYDNPEEVDDYDNGRRKSSGERNDTRKKSGGSNRVDSADEDEYEARRDSRSKILSKETEDRGERRSGDSYRDRDQEGSRRGRDDEIERSSSRKERLKSSESSQSKVRSRPESSHDIDHEKIQDRDSKYSDRKESSRDKGHEDREQDRNPSRRRWDEVETGRKAEESSYRDKSDPRGGKASEHDRHGPTRDRAVDSRNELGESRSRVDSSYEKGGRSINRDDRRADGESSRNRGRSEVQDEDFKQGASYRDTRSDIARDDKQRSARERSPGLTEPVEPNANQHSDKAHGDKGEKHRQDRDAAYSTRDEVETRERSFNMDEDGHARMRDRSGRDGQHDRSRTPERNSKHRRESDERDRGFSESDNERGVSVKSKEWEDGYRDDRASKGKDSGWDDKNREREGSRDYWRRSQTRHDLKDGEKEVDHLRDWDSQRREQDRTDREKVHGRPGYRKDARMRSDGVRSEYTDSIEIRPNKNLDFGKEESVSTFPGRRSEGLSQQDFATGPSADEWGNPPEDKGKMAYGYGDDLQERYHDDGSSMDQNPLAGKGRGQKGDINSGRSGAGQTSSGGLQPSFGNFQGSSSFSRTPQQGQKGGRPARGGRGRTNGRDAQRVGMPLPLIAPPPFSHLGLPPGAMQPIGPNIPHTPGPPIGPGVFLPPFGTPLVWPGPRGIDMNMLPVPPNLPPIPPPGPGGPRFAPNMGTGPAHGMYFNQVGAGRGVSANISDSGFNGAGPIGRGLQHDKTPSNWGPHRTGGPSGKAPSRGEQNDYSQNFVDTGMRPQNFIRELEITSVVEDYPKLRELIQRKDEIVSKSASPPMYFKCDLKEHALSPEFFGTKFDVILVDPPWEEYAHRAPGVTDHIDCWTFEEIQNLKIEAIADTPSFIFLWVGDGAGLEQGRQCLKKWGFRRCEDICWVKTNKKNTTSGLRHDSNTLFQHSKEHCLMGIKGTVRRSTDGHIIHANIDTDIIIAEEPTDGSTKKPEDMYRIIEHFSLGRRRLELFGEDHNIRAGWLTVGKGLSSSNFNSESYTRNFCDKDGKVWQGGGGRNPPPDAPHLVQTTLEIESLRPRSPPPKNQQQQPIPLMSSTSSNNRRSTGNSPQNPTVTLLSGLNHDPSASAEPLAPVPWAAPQMAGLRGAEFGHGGGDDRIFDGYGFNAPYVQPMGEHFEYEAR</sequence>
<comment type="caution">
    <text evidence="1">The sequence shown here is derived from an EMBL/GenBank/DDBJ whole genome shotgun (WGS) entry which is preliminary data.</text>
</comment>
<keyword evidence="1" id="KW-0808">Transferase</keyword>